<keyword evidence="2" id="KW-1185">Reference proteome</keyword>
<accession>A0A0D0CGS3</accession>
<protein>
    <submittedName>
        <fullName evidence="1">Uncharacterized protein</fullName>
    </submittedName>
</protein>
<dbReference type="EMBL" id="KN828850">
    <property type="protein sequence ID" value="KIK74448.1"/>
    <property type="molecule type" value="Genomic_DNA"/>
</dbReference>
<gene>
    <name evidence="1" type="ORF">PAXRUDRAFT_19858</name>
</gene>
<dbReference type="InParanoid" id="A0A0D0CGS3"/>
<organism evidence="1 2">
    <name type="scientific">Paxillus rubicundulus Ve08.2h10</name>
    <dbReference type="NCBI Taxonomy" id="930991"/>
    <lineage>
        <taxon>Eukaryota</taxon>
        <taxon>Fungi</taxon>
        <taxon>Dikarya</taxon>
        <taxon>Basidiomycota</taxon>
        <taxon>Agaricomycotina</taxon>
        <taxon>Agaricomycetes</taxon>
        <taxon>Agaricomycetidae</taxon>
        <taxon>Boletales</taxon>
        <taxon>Paxilineae</taxon>
        <taxon>Paxillaceae</taxon>
        <taxon>Paxillus</taxon>
    </lineage>
</organism>
<evidence type="ECO:0000313" key="1">
    <source>
        <dbReference type="EMBL" id="KIK74448.1"/>
    </source>
</evidence>
<name>A0A0D0CGS3_9AGAM</name>
<sequence>MTPAYGYFGVCRVKGVPFNQDDTRWITMECLKDDIPTSPTLHWIDYQCGCLERTESII</sequence>
<proteinExistence type="predicted"/>
<reference evidence="2" key="2">
    <citation type="submission" date="2015-01" db="EMBL/GenBank/DDBJ databases">
        <title>Evolutionary Origins and Diversification of the Mycorrhizal Mutualists.</title>
        <authorList>
            <consortium name="DOE Joint Genome Institute"/>
            <consortium name="Mycorrhizal Genomics Consortium"/>
            <person name="Kohler A."/>
            <person name="Kuo A."/>
            <person name="Nagy L.G."/>
            <person name="Floudas D."/>
            <person name="Copeland A."/>
            <person name="Barry K.W."/>
            <person name="Cichocki N."/>
            <person name="Veneault-Fourrey C."/>
            <person name="LaButti K."/>
            <person name="Lindquist E.A."/>
            <person name="Lipzen A."/>
            <person name="Lundell T."/>
            <person name="Morin E."/>
            <person name="Murat C."/>
            <person name="Riley R."/>
            <person name="Ohm R."/>
            <person name="Sun H."/>
            <person name="Tunlid A."/>
            <person name="Henrissat B."/>
            <person name="Grigoriev I.V."/>
            <person name="Hibbett D.S."/>
            <person name="Martin F."/>
        </authorList>
    </citation>
    <scope>NUCLEOTIDE SEQUENCE [LARGE SCALE GENOMIC DNA]</scope>
    <source>
        <strain evidence="2">Ve08.2h10</strain>
    </source>
</reference>
<dbReference type="AlphaFoldDB" id="A0A0D0CGS3"/>
<dbReference type="Proteomes" id="UP000054538">
    <property type="component" value="Unassembled WGS sequence"/>
</dbReference>
<evidence type="ECO:0000313" key="2">
    <source>
        <dbReference type="Proteomes" id="UP000054538"/>
    </source>
</evidence>
<reference evidence="1 2" key="1">
    <citation type="submission" date="2014-04" db="EMBL/GenBank/DDBJ databases">
        <authorList>
            <consortium name="DOE Joint Genome Institute"/>
            <person name="Kuo A."/>
            <person name="Kohler A."/>
            <person name="Jargeat P."/>
            <person name="Nagy L.G."/>
            <person name="Floudas D."/>
            <person name="Copeland A."/>
            <person name="Barry K.W."/>
            <person name="Cichocki N."/>
            <person name="Veneault-Fourrey C."/>
            <person name="LaButti K."/>
            <person name="Lindquist E.A."/>
            <person name="Lipzen A."/>
            <person name="Lundell T."/>
            <person name="Morin E."/>
            <person name="Murat C."/>
            <person name="Sun H."/>
            <person name="Tunlid A."/>
            <person name="Henrissat B."/>
            <person name="Grigoriev I.V."/>
            <person name="Hibbett D.S."/>
            <person name="Martin F."/>
            <person name="Nordberg H.P."/>
            <person name="Cantor M.N."/>
            <person name="Hua S.X."/>
        </authorList>
    </citation>
    <scope>NUCLEOTIDE SEQUENCE [LARGE SCALE GENOMIC DNA]</scope>
    <source>
        <strain evidence="1 2">Ve08.2h10</strain>
    </source>
</reference>
<dbReference type="HOGENOM" id="CLU_2979764_0_0_1"/>